<accession>A0A6P8J3W8</accession>
<sequence length="1054" mass="119796">MELNLQVNKIVLEYYTKMTQEYDNGDIKPPDVILPPVPDIPEGCTNLPSPHQYLLPSVILWDPLQQLDCFKDGIKCPFEVHGDEEYLLEPRKSRKGEFWWHAGLRSSLTPRQLCSSSWPAVLLSRMYFCTGKINHRNYIAHDPEILSKIPASESHNIPFILLHRTGFTKELSETVLSLVMSGMDLENVEQVIYQQHITNFTHCKAKYEEDAKLCLANAQLQEMSTTFPDYKPIGVPSMEMILASLLDNFQERKIYYNQRMSELSGKVLLMGHFYKASQQMGTTSTNGNGWVPKYDYIYTVMNEHGQVIAWQVTKGTNSEDVSTLIKNVHQRLTNQGVNIDLILTPDCCEQRDWLTSVFGPRVLVKMDPCFAIQKLERRFKIRKGDHDHVQTCVQDFHLVFQRGTDLGCERKEDTPSSGVIAEKLDSFISQWKNVRGESNERLLHDPALRELESLKSCVSNGCLTHIPPHLGAKFVNELRKYLYPVLHRRFLNADLTIPVLTSLFYCWNERHGEAFEGEAIPISSYKATLDAISFIPTGEQFGCVENDLGLDEAQENENCQSPLTQHLTSVHSTMFQILFATDHDCSSNAATPLTESNVHNLDMATFNKVTVQIENYTHVLQTLKSLCPDNFPVNLWHHHLLPCCTSLFSRCDCQLEDKATLDNKMKTNLESFGGRLVNDESDSDGFFIALALGINEMINSLEKENPTELAQLKENLTSVGYIVDECSDDLNDACVAVLRQIICTEWQKNKAKYAKLLTSPLLNLEVEADVFQHKGYYQAEMANILPIAAIQVFKIPLVIFTSMDKFPVLPLVPVDKLVTSKCLYMAHSAAGFGSYYPVTVTLSKKSSDKPKHVCRCGLGNSKNKQERSFCIHVPGRYLTRCECFRNGVACNHLCRCFNCANPQGTSKESRALHACQKTRLRGRHKLQQIRRHPSSLEDSDMKTLWNEQECLAFQFIVDALKFSDNHSSTEGNNPERILEEYQNLQQCSGNTKFMKEKTLDEIKVHLKMFSRNLDTFQALHMKQSEENWGNVQVSSVDVEMSGGNQLVVIVESSE</sequence>
<dbReference type="Proteomes" id="UP000515163">
    <property type="component" value="Unplaced"/>
</dbReference>
<gene>
    <name evidence="2" type="primary">LOC116308079</name>
</gene>
<dbReference type="AlphaFoldDB" id="A0A6P8J3W8"/>
<dbReference type="RefSeq" id="XP_031574299.1">
    <property type="nucleotide sequence ID" value="XM_031718439.1"/>
</dbReference>
<dbReference type="InParanoid" id="A0A6P8J3W8"/>
<keyword evidence="1" id="KW-1185">Reference proteome</keyword>
<evidence type="ECO:0000313" key="2">
    <source>
        <dbReference type="RefSeq" id="XP_031574299.1"/>
    </source>
</evidence>
<dbReference type="KEGG" id="aten:116308079"/>
<reference evidence="2" key="1">
    <citation type="submission" date="2025-08" db="UniProtKB">
        <authorList>
            <consortium name="RefSeq"/>
        </authorList>
    </citation>
    <scope>IDENTIFICATION</scope>
    <source>
        <tissue evidence="2">Tentacle</tissue>
    </source>
</reference>
<name>A0A6P8J3W8_ACTTE</name>
<protein>
    <submittedName>
        <fullName evidence="2">Uncharacterized protein LOC116308079</fullName>
    </submittedName>
</protein>
<dbReference type="GeneID" id="116308079"/>
<evidence type="ECO:0000313" key="1">
    <source>
        <dbReference type="Proteomes" id="UP000515163"/>
    </source>
</evidence>
<dbReference type="OrthoDB" id="5952022at2759"/>
<proteinExistence type="predicted"/>
<organism evidence="1 2">
    <name type="scientific">Actinia tenebrosa</name>
    <name type="common">Australian red waratah sea anemone</name>
    <dbReference type="NCBI Taxonomy" id="6105"/>
    <lineage>
        <taxon>Eukaryota</taxon>
        <taxon>Metazoa</taxon>
        <taxon>Cnidaria</taxon>
        <taxon>Anthozoa</taxon>
        <taxon>Hexacorallia</taxon>
        <taxon>Actiniaria</taxon>
        <taxon>Actiniidae</taxon>
        <taxon>Actinia</taxon>
    </lineage>
</organism>